<evidence type="ECO:0000256" key="3">
    <source>
        <dbReference type="ARBA" id="ARBA00022722"/>
    </source>
</evidence>
<dbReference type="PANTHER" id="PTHR30255">
    <property type="entry name" value="SINGLE-STRANDED-DNA-SPECIFIC EXONUCLEASE RECJ"/>
    <property type="match status" value="1"/>
</dbReference>
<dbReference type="Proteomes" id="UP000177596">
    <property type="component" value="Unassembled WGS sequence"/>
</dbReference>
<evidence type="ECO:0000313" key="10">
    <source>
        <dbReference type="Proteomes" id="UP000177596"/>
    </source>
</evidence>
<dbReference type="Pfam" id="PF02272">
    <property type="entry name" value="DHHA1"/>
    <property type="match status" value="1"/>
</dbReference>
<evidence type="ECO:0000313" key="9">
    <source>
        <dbReference type="EMBL" id="OGM88556.1"/>
    </source>
</evidence>
<feature type="domain" description="DHHA1" evidence="7">
    <location>
        <begin position="337"/>
        <end position="432"/>
    </location>
</feature>
<proteinExistence type="inferred from homology"/>
<accession>A0A1F8DJG9</accession>
<dbReference type="GO" id="GO:0006281">
    <property type="term" value="P:DNA repair"/>
    <property type="evidence" value="ECO:0007669"/>
    <property type="project" value="InterPro"/>
</dbReference>
<dbReference type="EMBL" id="MGIL01000007">
    <property type="protein sequence ID" value="OGM88556.1"/>
    <property type="molecule type" value="Genomic_DNA"/>
</dbReference>
<dbReference type="AlphaFoldDB" id="A0A1F8DJG9"/>
<dbReference type="Pfam" id="PF17768">
    <property type="entry name" value="RecJ_OB"/>
    <property type="match status" value="1"/>
</dbReference>
<dbReference type="GO" id="GO:0003676">
    <property type="term" value="F:nucleic acid binding"/>
    <property type="evidence" value="ECO:0007669"/>
    <property type="project" value="InterPro"/>
</dbReference>
<keyword evidence="3" id="KW-0540">Nuclease</keyword>
<feature type="domain" description="RecJ OB" evidence="8">
    <location>
        <begin position="445"/>
        <end position="551"/>
    </location>
</feature>
<organism evidence="9 10">
    <name type="scientific">Candidatus Woesebacteria bacterium RIFOXYD1_FULL_43_18</name>
    <dbReference type="NCBI Taxonomy" id="1802551"/>
    <lineage>
        <taxon>Bacteria</taxon>
        <taxon>Candidatus Woeseibacteriota</taxon>
    </lineage>
</organism>
<evidence type="ECO:0000259" key="8">
    <source>
        <dbReference type="Pfam" id="PF17768"/>
    </source>
</evidence>
<dbReference type="InterPro" id="IPR004610">
    <property type="entry name" value="RecJ"/>
</dbReference>
<dbReference type="InterPro" id="IPR041122">
    <property type="entry name" value="RecJ_OB"/>
</dbReference>
<dbReference type="NCBIfam" id="TIGR00644">
    <property type="entry name" value="recJ"/>
    <property type="match status" value="1"/>
</dbReference>
<dbReference type="Gene3D" id="2.40.50.460">
    <property type="match status" value="1"/>
</dbReference>
<protein>
    <recommendedName>
        <fullName evidence="2">Single-stranded-DNA-specific exonuclease RecJ</fullName>
    </recommendedName>
</protein>
<reference evidence="9 10" key="1">
    <citation type="journal article" date="2016" name="Nat. Commun.">
        <title>Thousands of microbial genomes shed light on interconnected biogeochemical processes in an aquifer system.</title>
        <authorList>
            <person name="Anantharaman K."/>
            <person name="Brown C.T."/>
            <person name="Hug L.A."/>
            <person name="Sharon I."/>
            <person name="Castelle C.J."/>
            <person name="Probst A.J."/>
            <person name="Thomas B.C."/>
            <person name="Singh A."/>
            <person name="Wilkins M.J."/>
            <person name="Karaoz U."/>
            <person name="Brodie E.L."/>
            <person name="Williams K.H."/>
            <person name="Hubbard S.S."/>
            <person name="Banfield J.F."/>
        </authorList>
    </citation>
    <scope>NUCLEOTIDE SEQUENCE [LARGE SCALE GENOMIC DNA]</scope>
</reference>
<evidence type="ECO:0000256" key="2">
    <source>
        <dbReference type="ARBA" id="ARBA00019841"/>
    </source>
</evidence>
<evidence type="ECO:0000259" key="7">
    <source>
        <dbReference type="Pfam" id="PF02272"/>
    </source>
</evidence>
<dbReference type="GO" id="GO:0008409">
    <property type="term" value="F:5'-3' exonuclease activity"/>
    <property type="evidence" value="ECO:0007669"/>
    <property type="project" value="InterPro"/>
</dbReference>
<dbReference type="InterPro" id="IPR038763">
    <property type="entry name" value="DHH_sf"/>
</dbReference>
<evidence type="ECO:0000256" key="1">
    <source>
        <dbReference type="ARBA" id="ARBA00005915"/>
    </source>
</evidence>
<feature type="domain" description="DDH" evidence="6">
    <location>
        <begin position="79"/>
        <end position="190"/>
    </location>
</feature>
<name>A0A1F8DJG9_9BACT</name>
<keyword evidence="4" id="KW-0378">Hydrolase</keyword>
<dbReference type="InterPro" id="IPR051673">
    <property type="entry name" value="SSDNA_exonuclease_RecJ"/>
</dbReference>
<evidence type="ECO:0000256" key="5">
    <source>
        <dbReference type="ARBA" id="ARBA00022839"/>
    </source>
</evidence>
<dbReference type="GO" id="GO:0006310">
    <property type="term" value="P:DNA recombination"/>
    <property type="evidence" value="ECO:0007669"/>
    <property type="project" value="InterPro"/>
</dbReference>
<sequence>MVNQTKKWEILSKEKTLSEDKIIKILLKNRGIVSEKEKKEFFDPTDPMKITLKSLDIEESEVKKAVDRIKKAKKTGEHVIIYGDYDADGITGTAILWESLHELGIFVLPHIPERFSEGYGLNLESVTKLKKEDPKLGLIITVDHGIVAGGKVDEVRKLGIDMIITDHHQAGKKIPKPLALIYTTKIGGSSLAWFFAREILKIIQVSDSQFKISDRLELAAIGTIADQLSLIGPNRSIVKYGLTILNRTKRPGLLALFTEAGLTEIGPYEVGFIIAPRINSMGRLKHGLESLRLLCTRDRNKAAEIAGNIGRTNHERQKIVDEVVAHARNSYKNIDKQYIIVLAHESYHEGVIGLAAAKLVEEFYRPAIVLSKSGKVSKASARSISGFNIIEAIRTLDSLYIEGGGHPMAAGFSIETNRIDIFTKEINKVAKELITDDLLQRKLKIDLEIDFEKINAETVKSIKLFEPTGLGNPAPTFVSRKVEVVNARTVGRDSKHLKLVLKQHEQVFDSIYFGGGEKYPKLTQGMLLDIVFQVEENAWNGNRNIQLKIKDIR</sequence>
<keyword evidence="5 9" id="KW-0269">Exonuclease</keyword>
<gene>
    <name evidence="9" type="ORF">A2573_03030</name>
</gene>
<comment type="similarity">
    <text evidence="1">Belongs to the RecJ family.</text>
</comment>
<evidence type="ECO:0000259" key="6">
    <source>
        <dbReference type="Pfam" id="PF01368"/>
    </source>
</evidence>
<dbReference type="InterPro" id="IPR003156">
    <property type="entry name" value="DHHA1_dom"/>
</dbReference>
<dbReference type="Gene3D" id="3.90.1640.30">
    <property type="match status" value="1"/>
</dbReference>
<dbReference type="InterPro" id="IPR001667">
    <property type="entry name" value="DDH_dom"/>
</dbReference>
<dbReference type="SUPFAM" id="SSF64182">
    <property type="entry name" value="DHH phosphoesterases"/>
    <property type="match status" value="1"/>
</dbReference>
<dbReference type="Pfam" id="PF01368">
    <property type="entry name" value="DHH"/>
    <property type="match status" value="1"/>
</dbReference>
<comment type="caution">
    <text evidence="9">The sequence shown here is derived from an EMBL/GenBank/DDBJ whole genome shotgun (WGS) entry which is preliminary data.</text>
</comment>
<evidence type="ECO:0000256" key="4">
    <source>
        <dbReference type="ARBA" id="ARBA00022801"/>
    </source>
</evidence>
<dbReference type="PANTHER" id="PTHR30255:SF2">
    <property type="entry name" value="SINGLE-STRANDED-DNA-SPECIFIC EXONUCLEASE RECJ"/>
    <property type="match status" value="1"/>
</dbReference>